<keyword evidence="6" id="KW-0808">Transferase</keyword>
<dbReference type="InterPro" id="IPR050351">
    <property type="entry name" value="BphY/WalK/GraS-like"/>
</dbReference>
<evidence type="ECO:0000256" key="2">
    <source>
        <dbReference type="ARBA" id="ARBA00004651"/>
    </source>
</evidence>
<evidence type="ECO:0000256" key="10">
    <source>
        <dbReference type="ARBA" id="ARBA00023012"/>
    </source>
</evidence>
<dbReference type="Gene3D" id="1.10.287.130">
    <property type="match status" value="1"/>
</dbReference>
<gene>
    <name evidence="17" type="ORF">GT019_09105</name>
</gene>
<dbReference type="InterPro" id="IPR003661">
    <property type="entry name" value="HisK_dim/P_dom"/>
</dbReference>
<dbReference type="EMBL" id="JAAAMV010000004">
    <property type="protein sequence ID" value="NBD24029.1"/>
    <property type="molecule type" value="Genomic_DNA"/>
</dbReference>
<dbReference type="Pfam" id="PF00512">
    <property type="entry name" value="HisKA"/>
    <property type="match status" value="1"/>
</dbReference>
<dbReference type="InterPro" id="IPR003594">
    <property type="entry name" value="HATPase_dom"/>
</dbReference>
<evidence type="ECO:0000256" key="1">
    <source>
        <dbReference type="ARBA" id="ARBA00000085"/>
    </source>
</evidence>
<organism evidence="17 18">
    <name type="scientific">Paenibacillus glycinis</name>
    <dbReference type="NCBI Taxonomy" id="2697035"/>
    <lineage>
        <taxon>Bacteria</taxon>
        <taxon>Bacillati</taxon>
        <taxon>Bacillota</taxon>
        <taxon>Bacilli</taxon>
        <taxon>Bacillales</taxon>
        <taxon>Paenibacillaceae</taxon>
        <taxon>Paenibacillus</taxon>
    </lineage>
</organism>
<evidence type="ECO:0000256" key="5">
    <source>
        <dbReference type="ARBA" id="ARBA00022553"/>
    </source>
</evidence>
<dbReference type="InterPro" id="IPR003660">
    <property type="entry name" value="HAMP_dom"/>
</dbReference>
<dbReference type="Gene3D" id="6.10.340.10">
    <property type="match status" value="1"/>
</dbReference>
<evidence type="ECO:0000256" key="8">
    <source>
        <dbReference type="ARBA" id="ARBA00022777"/>
    </source>
</evidence>
<name>A0ABW9XNQ5_9BACL</name>
<feature type="compositionally biased region" description="Basic and acidic residues" evidence="13">
    <location>
        <begin position="441"/>
        <end position="458"/>
    </location>
</feature>
<keyword evidence="5" id="KW-0597">Phosphoprotein</keyword>
<keyword evidence="14" id="KW-0812">Transmembrane</keyword>
<dbReference type="InterPro" id="IPR036890">
    <property type="entry name" value="HATPase_C_sf"/>
</dbReference>
<keyword evidence="11 14" id="KW-0472">Membrane</keyword>
<evidence type="ECO:0000313" key="18">
    <source>
        <dbReference type="Proteomes" id="UP000665561"/>
    </source>
</evidence>
<dbReference type="PANTHER" id="PTHR45453">
    <property type="entry name" value="PHOSPHATE REGULON SENSOR PROTEIN PHOR"/>
    <property type="match status" value="1"/>
</dbReference>
<comment type="catalytic activity">
    <reaction evidence="1">
        <text>ATP + protein L-histidine = ADP + protein N-phospho-L-histidine.</text>
        <dbReference type="EC" id="2.7.13.3"/>
    </reaction>
</comment>
<dbReference type="SMART" id="SM00387">
    <property type="entry name" value="HATPase_c"/>
    <property type="match status" value="1"/>
</dbReference>
<reference evidence="17 18" key="1">
    <citation type="submission" date="2020-01" db="EMBL/GenBank/DDBJ databases">
        <title>Paenibacillus soybeanensis sp. nov. isolated from the nodules of soybean (Glycine max(L.) Merr).</title>
        <authorList>
            <person name="Wang H."/>
        </authorList>
    </citation>
    <scope>NUCLEOTIDE SEQUENCE [LARGE SCALE GENOMIC DNA]</scope>
    <source>
        <strain evidence="17 18">T1</strain>
    </source>
</reference>
<dbReference type="Pfam" id="PF00672">
    <property type="entry name" value="HAMP"/>
    <property type="match status" value="1"/>
</dbReference>
<dbReference type="SUPFAM" id="SSF158472">
    <property type="entry name" value="HAMP domain-like"/>
    <property type="match status" value="1"/>
</dbReference>
<keyword evidence="8" id="KW-0418">Kinase</keyword>
<keyword evidence="7" id="KW-0547">Nucleotide-binding</keyword>
<keyword evidence="4" id="KW-1003">Cell membrane</keyword>
<accession>A0ABW9XNQ5</accession>
<dbReference type="CDD" id="cd06225">
    <property type="entry name" value="HAMP"/>
    <property type="match status" value="1"/>
</dbReference>
<dbReference type="PROSITE" id="PS50885">
    <property type="entry name" value="HAMP"/>
    <property type="match status" value="1"/>
</dbReference>
<keyword evidence="9" id="KW-0067">ATP-binding</keyword>
<keyword evidence="18" id="KW-1185">Reference proteome</keyword>
<dbReference type="Proteomes" id="UP000665561">
    <property type="component" value="Unassembled WGS sequence"/>
</dbReference>
<evidence type="ECO:0000256" key="4">
    <source>
        <dbReference type="ARBA" id="ARBA00022475"/>
    </source>
</evidence>
<feature type="domain" description="HAMP" evidence="16">
    <location>
        <begin position="205"/>
        <end position="258"/>
    </location>
</feature>
<evidence type="ECO:0000259" key="15">
    <source>
        <dbReference type="PROSITE" id="PS50109"/>
    </source>
</evidence>
<sequence>MIRRKGIRFKIFLVTTALLVVSAVLIYLTLYFMLPSYYKYIKQSRLESGVNELVRSVNGQPVEDALPLIARFGQEHNAVMMLRDKDGGGYYIPPNFRSFKGWLAGSSGVGGYPLLRKQLETGRFVDGRDGSVRVGPAGPAGDGETHILSAERKVAFAESDESFTLYVDAPLQPIGEAADVILLFLPYMLIPILLIAIGGAFIYARLIARPLLSLNGVAHRLAKLDFTVTEPALKSHDELGELSLSLSKLAVNLQSTMGELQDANAQLKSDIELEREQEAKRREFVATISHELKTPITAVSGQLEAMIGNVGPFRDRDTYLRKSYSIMQDMDKLVHELLELSKLESREFRPLMRKVDLSELVREAMNNMSYLAGVKHMELACDLPEEAMIIADERLISKAVSNIITNAVQYSGEGERVYIRLAEERITLPPSSALTEQTAEAARRKDEATERKVESTERRAGAVDFADLKASVPGNGVTLEGQPATASEPPIGLDAVPLLRFRLEVLNTGVQLDESKLPRLFEPFFRAEQSRSRSTGGSGLGLYIVSKVLDAHGAQYRIGNTPEGVRFDVVLPGAA</sequence>
<evidence type="ECO:0000256" key="13">
    <source>
        <dbReference type="SAM" id="MobiDB-lite"/>
    </source>
</evidence>
<evidence type="ECO:0000256" key="14">
    <source>
        <dbReference type="SAM" id="Phobius"/>
    </source>
</evidence>
<evidence type="ECO:0000256" key="9">
    <source>
        <dbReference type="ARBA" id="ARBA00022840"/>
    </source>
</evidence>
<dbReference type="CDD" id="cd00082">
    <property type="entry name" value="HisKA"/>
    <property type="match status" value="1"/>
</dbReference>
<evidence type="ECO:0000256" key="7">
    <source>
        <dbReference type="ARBA" id="ARBA00022741"/>
    </source>
</evidence>
<dbReference type="PROSITE" id="PS50109">
    <property type="entry name" value="HIS_KIN"/>
    <property type="match status" value="1"/>
</dbReference>
<dbReference type="Gene3D" id="3.30.565.10">
    <property type="entry name" value="Histidine kinase-like ATPase, C-terminal domain"/>
    <property type="match status" value="1"/>
</dbReference>
<dbReference type="SMART" id="SM00304">
    <property type="entry name" value="HAMP"/>
    <property type="match status" value="1"/>
</dbReference>
<evidence type="ECO:0000256" key="3">
    <source>
        <dbReference type="ARBA" id="ARBA00012438"/>
    </source>
</evidence>
<dbReference type="InterPro" id="IPR005467">
    <property type="entry name" value="His_kinase_dom"/>
</dbReference>
<comment type="caution">
    <text evidence="17">The sequence shown here is derived from an EMBL/GenBank/DDBJ whole genome shotgun (WGS) entry which is preliminary data.</text>
</comment>
<feature type="domain" description="Histidine kinase" evidence="15">
    <location>
        <begin position="287"/>
        <end position="575"/>
    </location>
</feature>
<dbReference type="PANTHER" id="PTHR45453:SF3">
    <property type="entry name" value="HISTIDINE KINASE"/>
    <property type="match status" value="1"/>
</dbReference>
<dbReference type="SUPFAM" id="SSF47384">
    <property type="entry name" value="Homodimeric domain of signal transducing histidine kinase"/>
    <property type="match status" value="1"/>
</dbReference>
<evidence type="ECO:0000256" key="6">
    <source>
        <dbReference type="ARBA" id="ARBA00022679"/>
    </source>
</evidence>
<keyword evidence="14" id="KW-1133">Transmembrane helix</keyword>
<keyword evidence="12" id="KW-0175">Coiled coil</keyword>
<protein>
    <recommendedName>
        <fullName evidence="3">histidine kinase</fullName>
        <ecNumber evidence="3">2.7.13.3</ecNumber>
    </recommendedName>
</protein>
<feature type="coiled-coil region" evidence="12">
    <location>
        <begin position="246"/>
        <end position="277"/>
    </location>
</feature>
<evidence type="ECO:0000259" key="16">
    <source>
        <dbReference type="PROSITE" id="PS50885"/>
    </source>
</evidence>
<feature type="region of interest" description="Disordered" evidence="13">
    <location>
        <begin position="434"/>
        <end position="458"/>
    </location>
</feature>
<evidence type="ECO:0000256" key="11">
    <source>
        <dbReference type="ARBA" id="ARBA00023136"/>
    </source>
</evidence>
<keyword evidence="10" id="KW-0902">Two-component regulatory system</keyword>
<comment type="subcellular location">
    <subcellularLocation>
        <location evidence="2">Cell membrane</location>
        <topology evidence="2">Multi-pass membrane protein</topology>
    </subcellularLocation>
</comment>
<dbReference type="SUPFAM" id="SSF55874">
    <property type="entry name" value="ATPase domain of HSP90 chaperone/DNA topoisomerase II/histidine kinase"/>
    <property type="match status" value="1"/>
</dbReference>
<dbReference type="EC" id="2.7.13.3" evidence="3"/>
<proteinExistence type="predicted"/>
<feature type="transmembrane region" description="Helical" evidence="14">
    <location>
        <begin position="180"/>
        <end position="204"/>
    </location>
</feature>
<dbReference type="PRINTS" id="PR00344">
    <property type="entry name" value="BCTRLSENSOR"/>
</dbReference>
<dbReference type="Pfam" id="PF02518">
    <property type="entry name" value="HATPase_c"/>
    <property type="match status" value="1"/>
</dbReference>
<evidence type="ECO:0000256" key="12">
    <source>
        <dbReference type="SAM" id="Coils"/>
    </source>
</evidence>
<dbReference type="SMART" id="SM00388">
    <property type="entry name" value="HisKA"/>
    <property type="match status" value="1"/>
</dbReference>
<feature type="transmembrane region" description="Helical" evidence="14">
    <location>
        <begin position="12"/>
        <end position="34"/>
    </location>
</feature>
<dbReference type="InterPro" id="IPR036097">
    <property type="entry name" value="HisK_dim/P_sf"/>
</dbReference>
<evidence type="ECO:0000313" key="17">
    <source>
        <dbReference type="EMBL" id="NBD24029.1"/>
    </source>
</evidence>
<dbReference type="InterPro" id="IPR004358">
    <property type="entry name" value="Sig_transdc_His_kin-like_C"/>
</dbReference>
<dbReference type="RefSeq" id="WP_161742834.1">
    <property type="nucleotide sequence ID" value="NZ_JAAAMV010000004.1"/>
</dbReference>